<dbReference type="STRING" id="1463164.KQS06HV_91900"/>
<accession>A0A232GJU9</accession>
<dbReference type="EMBL" id="NXHG01000013">
    <property type="protein sequence ID" value="PCM59813.1"/>
    <property type="molecule type" value="Genomic_DNA"/>
</dbReference>
<gene>
    <name evidence="2" type="ORF">CP911_19960</name>
</gene>
<proteinExistence type="predicted"/>
<evidence type="ECO:0000313" key="3">
    <source>
        <dbReference type="Proteomes" id="UP000217648"/>
    </source>
</evidence>
<evidence type="ECO:0000256" key="1">
    <source>
        <dbReference type="SAM" id="MobiDB-lite"/>
    </source>
</evidence>
<comment type="caution">
    <text evidence="2">The sequence shown here is derived from an EMBL/GenBank/DDBJ whole genome shotgun (WGS) entry which is preliminary data.</text>
</comment>
<sequence>MQILHVVTATAESVKEPFTTQGYFLKMHLKYIIKITPKEAHYARRSNHRYGQSHHPSAGRDWTKVNRPFLRSDVRA</sequence>
<name>A0A232GJU9_9ENTR</name>
<dbReference type="AlphaFoldDB" id="A0A232GJU9"/>
<organism evidence="2 3">
    <name type="scientific">Klebsiella quasipneumoniae</name>
    <dbReference type="NCBI Taxonomy" id="1463165"/>
    <lineage>
        <taxon>Bacteria</taxon>
        <taxon>Pseudomonadati</taxon>
        <taxon>Pseudomonadota</taxon>
        <taxon>Gammaproteobacteria</taxon>
        <taxon>Enterobacterales</taxon>
        <taxon>Enterobacteriaceae</taxon>
        <taxon>Klebsiella/Raoultella group</taxon>
        <taxon>Klebsiella</taxon>
        <taxon>Klebsiella pneumoniae complex</taxon>
    </lineage>
</organism>
<reference evidence="2 3" key="1">
    <citation type="submission" date="2017-09" db="EMBL/GenBank/DDBJ databases">
        <title>Mdr eskape-Ghana.</title>
        <authorList>
            <person name="Agyepong N."/>
            <person name="Janice J."/>
            <person name="Samuelsen O."/>
            <person name="Owusu-Ofori A."/>
            <person name="Sundsfjord A."/>
            <person name="Essack S."/>
            <person name="Pedersen T."/>
        </authorList>
    </citation>
    <scope>NUCLEOTIDE SEQUENCE [LARGE SCALE GENOMIC DNA]</scope>
    <source>
        <strain evidence="2 3">46</strain>
    </source>
</reference>
<dbReference type="Proteomes" id="UP000217648">
    <property type="component" value="Unassembled WGS sequence"/>
</dbReference>
<evidence type="ECO:0000313" key="2">
    <source>
        <dbReference type="EMBL" id="PCM59813.1"/>
    </source>
</evidence>
<protein>
    <submittedName>
        <fullName evidence="2">Uncharacterized protein</fullName>
    </submittedName>
</protein>
<feature type="region of interest" description="Disordered" evidence="1">
    <location>
        <begin position="44"/>
        <end position="64"/>
    </location>
</feature>